<evidence type="ECO:0000313" key="1">
    <source>
        <dbReference type="EMBL" id="AXI03662.1"/>
    </source>
</evidence>
<dbReference type="SUPFAM" id="SSF52833">
    <property type="entry name" value="Thioredoxin-like"/>
    <property type="match status" value="1"/>
</dbReference>
<name>A0A345P8Q3_9GAMM</name>
<gene>
    <name evidence="1" type="ORF">HYN46_12990</name>
</gene>
<dbReference type="AlphaFoldDB" id="A0A345P8Q3"/>
<proteinExistence type="predicted"/>
<sequence length="443" mass="51200">MLKTKLLIFAFWVFKKMSLTRRWLDPLRSRWLLQRPIRQPRLSAHAGRHALTVFIRLDDVYSYLLVQILAKLDSLLIERMRPFKIIISTQAAQPPKSLTPEQWLRYTHHDAAVLAHQHRFVFQENYVAPDAGQMAQGLEILRLTPLKGADFLHLLQNVFHMVWQGQSGKLALLHQMALQRTGAVEQTASLSEVEFTDEPLDQAYIIHDGRRYLAIDDFLRLTRRLNQQKLLTSEPVFLINHVEWGEHLVNDPVLLADIQAMRPILKFYGALEDPFTYLLLRYLQQEMVGYYNVKIKFFPLPYQGRDRFDWRLAQRLAKRIDVPFSPFCRPDEAGVMAMAKTLTSLKHEPRMNRALELLESVWSKGSDMAFAPHFSKVLPDVAVSDAASTLVWLNRNQKGADALGVPDLPAFVLRVGGRRHVFCSLYRVWQVETLLSAALEDVE</sequence>
<evidence type="ECO:0000313" key="2">
    <source>
        <dbReference type="Proteomes" id="UP000253940"/>
    </source>
</evidence>
<dbReference type="OrthoDB" id="6707191at2"/>
<dbReference type="KEGG" id="mbah:HYN46_12990"/>
<dbReference type="Proteomes" id="UP000253940">
    <property type="component" value="Chromosome"/>
</dbReference>
<protein>
    <submittedName>
        <fullName evidence="1">Uncharacterized protein</fullName>
    </submittedName>
</protein>
<accession>A0A345P8Q3</accession>
<reference evidence="1 2" key="1">
    <citation type="submission" date="2018-07" db="EMBL/GenBank/DDBJ databases">
        <title>Genome sequencing of Moraxellaceae gen. HYN0046.</title>
        <authorList>
            <person name="Kim M."/>
            <person name="Yi H."/>
        </authorList>
    </citation>
    <scope>NUCLEOTIDE SEQUENCE [LARGE SCALE GENOMIC DNA]</scope>
    <source>
        <strain evidence="1 2">HYN0046</strain>
    </source>
</reference>
<organism evidence="1 2">
    <name type="scientific">Aquirhabdus parva</name>
    <dbReference type="NCBI Taxonomy" id="2283318"/>
    <lineage>
        <taxon>Bacteria</taxon>
        <taxon>Pseudomonadati</taxon>
        <taxon>Pseudomonadota</taxon>
        <taxon>Gammaproteobacteria</taxon>
        <taxon>Moraxellales</taxon>
        <taxon>Moraxellaceae</taxon>
        <taxon>Aquirhabdus</taxon>
    </lineage>
</organism>
<dbReference type="EMBL" id="CP031222">
    <property type="protein sequence ID" value="AXI03662.1"/>
    <property type="molecule type" value="Genomic_DNA"/>
</dbReference>
<dbReference type="InterPro" id="IPR036249">
    <property type="entry name" value="Thioredoxin-like_sf"/>
</dbReference>
<keyword evidence="2" id="KW-1185">Reference proteome</keyword>